<evidence type="ECO:0000256" key="1">
    <source>
        <dbReference type="SAM" id="Phobius"/>
    </source>
</evidence>
<feature type="transmembrane region" description="Helical" evidence="1">
    <location>
        <begin position="126"/>
        <end position="145"/>
    </location>
</feature>
<gene>
    <name evidence="3" type="ORF">UT18_C0007G0121</name>
</gene>
<feature type="transmembrane region" description="Helical" evidence="1">
    <location>
        <begin position="35"/>
        <end position="54"/>
    </location>
</feature>
<feature type="domain" description="Glycosyltransferase RgtA/B/C/D-like" evidence="2">
    <location>
        <begin position="82"/>
        <end position="241"/>
    </location>
</feature>
<accession>A0A0G0M3D1</accession>
<organism evidence="3 4">
    <name type="scientific">candidate division CPR2 bacterium GW2011_GWC2_39_10</name>
    <dbReference type="NCBI Taxonomy" id="1618345"/>
    <lineage>
        <taxon>Bacteria</taxon>
        <taxon>Bacteria division CPR2</taxon>
    </lineage>
</organism>
<name>A0A0G0M3D1_UNCC2</name>
<evidence type="ECO:0000313" key="3">
    <source>
        <dbReference type="EMBL" id="KKQ94865.1"/>
    </source>
</evidence>
<protein>
    <recommendedName>
        <fullName evidence="2">Glycosyltransferase RgtA/B/C/D-like domain-containing protein</fullName>
    </recommendedName>
</protein>
<evidence type="ECO:0000259" key="2">
    <source>
        <dbReference type="Pfam" id="PF13231"/>
    </source>
</evidence>
<reference evidence="3 4" key="1">
    <citation type="journal article" date="2015" name="Nature">
        <title>rRNA introns, odd ribosomes, and small enigmatic genomes across a large radiation of phyla.</title>
        <authorList>
            <person name="Brown C.T."/>
            <person name="Hug L.A."/>
            <person name="Thomas B.C."/>
            <person name="Sharon I."/>
            <person name="Castelle C.J."/>
            <person name="Singh A."/>
            <person name="Wilkins M.J."/>
            <person name="Williams K.H."/>
            <person name="Banfield J.F."/>
        </authorList>
    </citation>
    <scope>NUCLEOTIDE SEQUENCE [LARGE SCALE GENOMIC DNA]</scope>
</reference>
<feature type="transmembrane region" description="Helical" evidence="1">
    <location>
        <begin position="224"/>
        <end position="244"/>
    </location>
</feature>
<dbReference type="AlphaFoldDB" id="A0A0G0M3D1"/>
<feature type="transmembrane region" description="Helical" evidence="1">
    <location>
        <begin position="314"/>
        <end position="334"/>
    </location>
</feature>
<evidence type="ECO:0000313" key="4">
    <source>
        <dbReference type="Proteomes" id="UP000034207"/>
    </source>
</evidence>
<keyword evidence="1" id="KW-0472">Membrane</keyword>
<dbReference type="STRING" id="1618345.UT18_C0007G0121"/>
<feature type="transmembrane region" description="Helical" evidence="1">
    <location>
        <begin position="99"/>
        <end position="120"/>
    </location>
</feature>
<feature type="transmembrane region" description="Helical" evidence="1">
    <location>
        <begin position="373"/>
        <end position="395"/>
    </location>
</feature>
<proteinExistence type="predicted"/>
<feature type="transmembrane region" description="Helical" evidence="1">
    <location>
        <begin position="152"/>
        <end position="170"/>
    </location>
</feature>
<dbReference type="Pfam" id="PF13231">
    <property type="entry name" value="PMT_2"/>
    <property type="match status" value="1"/>
</dbReference>
<feature type="transmembrane region" description="Helical" evidence="1">
    <location>
        <begin position="176"/>
        <end position="203"/>
    </location>
</feature>
<dbReference type="EMBL" id="LBVV01000007">
    <property type="protein sequence ID" value="KKQ94865.1"/>
    <property type="molecule type" value="Genomic_DNA"/>
</dbReference>
<sequence length="508" mass="57776">MGFHKIKKICFSKNFGLKTLFSTCIKFARKNKYEITFGLIFLLGIFLRFFRLNILPPGAYVGEISIINDSIPNLKIGSDVFYKLIIVLASKISGDNTLVLLRFISAFLGSLLILFVYLLSKEWFNQRIALIASFFTAVSFWPLLISRSVVHSNIIPLVLIALLYFASIAFREKKKIYFVITGITLAVGLYSSIVFWLLPILLYPALYFVSNKKPKVLSKYKKEIFLTEIISLFAMVPIIIYLIWNPSKLSFIFPGVADVLKNGFKSLLAFNFESPQMWSINIGKEPLLDPFIGIAFVAGILMAIKYHKKTKQQILLISFVCFMMPAIFSTNYLYGLKMAGVIPIVFIFAAIATDWTLSKWLGLFPFNKNARRLGWTLFFILIFLSSSFNITKYYLVWAGAPETYLVYNEDLVAESRYLNNLGPGVNGYYTGGARSNILNTLSGQKAKKITLEEIGGLNLKGKNVFVIPVSDNIYLNKVQEKFPEGELMWYVSPYSKKILFNIYSINKD</sequence>
<keyword evidence="1" id="KW-0812">Transmembrane</keyword>
<dbReference type="Proteomes" id="UP000034207">
    <property type="component" value="Unassembled WGS sequence"/>
</dbReference>
<keyword evidence="1" id="KW-1133">Transmembrane helix</keyword>
<dbReference type="InterPro" id="IPR038731">
    <property type="entry name" value="RgtA/B/C-like"/>
</dbReference>
<feature type="transmembrane region" description="Helical" evidence="1">
    <location>
        <begin position="340"/>
        <end position="361"/>
    </location>
</feature>
<comment type="caution">
    <text evidence="3">The sequence shown here is derived from an EMBL/GenBank/DDBJ whole genome shotgun (WGS) entry which is preliminary data.</text>
</comment>